<evidence type="ECO:0000256" key="1">
    <source>
        <dbReference type="SAM" id="MobiDB-lite"/>
    </source>
</evidence>
<keyword evidence="3" id="KW-1185">Reference proteome</keyword>
<dbReference type="AlphaFoldDB" id="A0A1R1XNP4"/>
<feature type="compositionally biased region" description="Polar residues" evidence="1">
    <location>
        <begin position="185"/>
        <end position="196"/>
    </location>
</feature>
<feature type="compositionally biased region" description="Polar residues" evidence="1">
    <location>
        <begin position="206"/>
        <end position="217"/>
    </location>
</feature>
<dbReference type="EMBL" id="LSSN01002399">
    <property type="protein sequence ID" value="OMJ16238.1"/>
    <property type="molecule type" value="Genomic_DNA"/>
</dbReference>
<proteinExistence type="predicted"/>
<feature type="compositionally biased region" description="Basic and acidic residues" evidence="1">
    <location>
        <begin position="486"/>
        <end position="497"/>
    </location>
</feature>
<sequence length="514" mass="57954">MSFFGKNENGSSWGGMLKQALSQVESKLDKVLEFQPEDPSKQPQDRNNVESRRNDRSRLAKSSVSNLRAQSASKSNSTSAQGSSRQSSSNNSNASNSRKNTSNNNSIPKPNPKGKIESANSEFPDTIMLSKSEVTGSFDDIHLKKSEISVKSHGRTSSIASLKQKKKQNENSDVSDLFAVFGLEGNNNDASGNESTKTPKAEMIKDSTNNSDFNSNLPKIKDDSLLNDLVFDEKSFSSIEKSSSLNSSVLSLSQTLKKSSSEVFSSPQRDSSSSKNDAKIQSLLFKYNELAKSNNDYRKKYEDLLEKMSSDLAKKKPTNIDTLNKRYRIVEKELFASKENIKSVKSALEVSEMENEKLNREITRLQRGLIAKSEELKKEKQKFSELESQIEKLKSDISQTQQKNLNLEKHLLLTEEENRNRESQSIDQNRAEKESYSILQSDYENLKIENSDLLEKVKRFELENKRLNEISTALSKNNEKPSINDNSDKNRKFDSKINENSNDSLESNVTLELL</sequence>
<feature type="compositionally biased region" description="Polar residues" evidence="1">
    <location>
        <begin position="60"/>
        <end position="74"/>
    </location>
</feature>
<accession>A0A1R1XNP4</accession>
<gene>
    <name evidence="2" type="ORF">AYI70_g6734</name>
</gene>
<dbReference type="STRING" id="133412.A0A1R1XNP4"/>
<evidence type="ECO:0000313" key="2">
    <source>
        <dbReference type="EMBL" id="OMJ16238.1"/>
    </source>
</evidence>
<name>A0A1R1XNP4_9FUNG</name>
<feature type="region of interest" description="Disordered" evidence="1">
    <location>
        <begin position="145"/>
        <end position="171"/>
    </location>
</feature>
<dbReference type="Proteomes" id="UP000187283">
    <property type="component" value="Unassembled WGS sequence"/>
</dbReference>
<feature type="compositionally biased region" description="Low complexity" evidence="1">
    <location>
        <begin position="75"/>
        <end position="108"/>
    </location>
</feature>
<feature type="region of interest" description="Disordered" evidence="1">
    <location>
        <begin position="183"/>
        <end position="220"/>
    </location>
</feature>
<feature type="region of interest" description="Disordered" evidence="1">
    <location>
        <begin position="28"/>
        <end position="124"/>
    </location>
</feature>
<feature type="region of interest" description="Disordered" evidence="1">
    <location>
        <begin position="415"/>
        <end position="434"/>
    </location>
</feature>
<feature type="compositionally biased region" description="Basic and acidic residues" evidence="1">
    <location>
        <begin position="28"/>
        <end position="58"/>
    </location>
</feature>
<feature type="region of interest" description="Disordered" evidence="1">
    <location>
        <begin position="477"/>
        <end position="514"/>
    </location>
</feature>
<feature type="compositionally biased region" description="Polar residues" evidence="1">
    <location>
        <begin position="498"/>
        <end position="514"/>
    </location>
</feature>
<dbReference type="OrthoDB" id="5648134at2759"/>
<protein>
    <submittedName>
        <fullName evidence="2">Uncharacterized protein</fullName>
    </submittedName>
</protein>
<organism evidence="2 3">
    <name type="scientific">Smittium culicis</name>
    <dbReference type="NCBI Taxonomy" id="133412"/>
    <lineage>
        <taxon>Eukaryota</taxon>
        <taxon>Fungi</taxon>
        <taxon>Fungi incertae sedis</taxon>
        <taxon>Zoopagomycota</taxon>
        <taxon>Kickxellomycotina</taxon>
        <taxon>Harpellomycetes</taxon>
        <taxon>Harpellales</taxon>
        <taxon>Legeriomycetaceae</taxon>
        <taxon>Smittium</taxon>
    </lineage>
</organism>
<evidence type="ECO:0000313" key="3">
    <source>
        <dbReference type="Proteomes" id="UP000187283"/>
    </source>
</evidence>
<reference evidence="2 3" key="1">
    <citation type="submission" date="2017-01" db="EMBL/GenBank/DDBJ databases">
        <authorList>
            <person name="Mah S.A."/>
            <person name="Swanson W.J."/>
            <person name="Moy G.W."/>
            <person name="Vacquier V.D."/>
        </authorList>
    </citation>
    <scope>NUCLEOTIDE SEQUENCE [LARGE SCALE GENOMIC DNA]</scope>
    <source>
        <strain evidence="2 3">GSMNP</strain>
    </source>
</reference>
<comment type="caution">
    <text evidence="2">The sequence shown here is derived from an EMBL/GenBank/DDBJ whole genome shotgun (WGS) entry which is preliminary data.</text>
</comment>